<organism evidence="2 3">
    <name type="scientific">Gulo gulo</name>
    <name type="common">Wolverine</name>
    <name type="synonym">Gluton</name>
    <dbReference type="NCBI Taxonomy" id="48420"/>
    <lineage>
        <taxon>Eukaryota</taxon>
        <taxon>Metazoa</taxon>
        <taxon>Chordata</taxon>
        <taxon>Craniata</taxon>
        <taxon>Vertebrata</taxon>
        <taxon>Euteleostomi</taxon>
        <taxon>Mammalia</taxon>
        <taxon>Eutheria</taxon>
        <taxon>Laurasiatheria</taxon>
        <taxon>Carnivora</taxon>
        <taxon>Caniformia</taxon>
        <taxon>Musteloidea</taxon>
        <taxon>Mustelidae</taxon>
        <taxon>Guloninae</taxon>
        <taxon>Gulo</taxon>
    </lineage>
</organism>
<dbReference type="Proteomes" id="UP000269945">
    <property type="component" value="Unassembled WGS sequence"/>
</dbReference>
<reference evidence="2 3" key="1">
    <citation type="submission" date="2018-10" db="EMBL/GenBank/DDBJ databases">
        <authorList>
            <person name="Ekblom R."/>
            <person name="Jareborg N."/>
        </authorList>
    </citation>
    <scope>NUCLEOTIDE SEQUENCE [LARGE SCALE GENOMIC DNA]</scope>
    <source>
        <tissue evidence="2">Muscle</tissue>
    </source>
</reference>
<evidence type="ECO:0000313" key="3">
    <source>
        <dbReference type="Proteomes" id="UP000269945"/>
    </source>
</evidence>
<keyword evidence="3" id="KW-1185">Reference proteome</keyword>
<feature type="non-terminal residue" evidence="2">
    <location>
        <position position="1"/>
    </location>
</feature>
<feature type="signal peptide" evidence="1">
    <location>
        <begin position="1"/>
        <end position="23"/>
    </location>
</feature>
<dbReference type="AlphaFoldDB" id="A0A9X9PZA9"/>
<accession>A0A9X9PZA9</accession>
<keyword evidence="1" id="KW-0732">Signal</keyword>
<gene>
    <name evidence="2" type="ORF">BN2614_LOCUS1</name>
</gene>
<evidence type="ECO:0000256" key="1">
    <source>
        <dbReference type="SAM" id="SignalP"/>
    </source>
</evidence>
<protein>
    <submittedName>
        <fullName evidence="2">Uncharacterized protein</fullName>
    </submittedName>
</protein>
<feature type="chain" id="PRO_5040865340" evidence="1">
    <location>
        <begin position="24"/>
        <end position="116"/>
    </location>
</feature>
<comment type="caution">
    <text evidence="2">The sequence shown here is derived from an EMBL/GenBank/DDBJ whole genome shotgun (WGS) entry which is preliminary data.</text>
</comment>
<name>A0A9X9PZA9_GULGU</name>
<dbReference type="EMBL" id="CYRY02011233">
    <property type="protein sequence ID" value="VCW79044.1"/>
    <property type="molecule type" value="Genomic_DNA"/>
</dbReference>
<sequence length="116" mass="12830">LGGTAFEVLAAAAFILSFFPCRPLCVTKFGKNMDPSQSFHVCSQLPAEKAKGSLPGKPVRLLREALNTEQSKRRQGFRENSCVPSKRTGLHTDMVYQTRDKVNKSVLRDSMDQAQG</sequence>
<proteinExistence type="predicted"/>
<evidence type="ECO:0000313" key="2">
    <source>
        <dbReference type="EMBL" id="VCW79044.1"/>
    </source>
</evidence>